<evidence type="ECO:0000313" key="4">
    <source>
        <dbReference type="Proteomes" id="UP000769766"/>
    </source>
</evidence>
<dbReference type="InterPro" id="IPR000160">
    <property type="entry name" value="GGDEF_dom"/>
</dbReference>
<dbReference type="PROSITE" id="PS50887">
    <property type="entry name" value="GGDEF"/>
    <property type="match status" value="1"/>
</dbReference>
<dbReference type="PROSITE" id="PS50112">
    <property type="entry name" value="PAS"/>
    <property type="match status" value="1"/>
</dbReference>
<organism evidence="3 4">
    <name type="scientific">Tectimicrobiota bacterium</name>
    <dbReference type="NCBI Taxonomy" id="2528274"/>
    <lineage>
        <taxon>Bacteria</taxon>
        <taxon>Pseudomonadati</taxon>
        <taxon>Nitrospinota/Tectimicrobiota group</taxon>
        <taxon>Candidatus Tectimicrobiota</taxon>
    </lineage>
</organism>
<dbReference type="PANTHER" id="PTHR46663">
    <property type="entry name" value="DIGUANYLATE CYCLASE DGCT-RELATED"/>
    <property type="match status" value="1"/>
</dbReference>
<evidence type="ECO:0000259" key="1">
    <source>
        <dbReference type="PROSITE" id="PS50112"/>
    </source>
</evidence>
<dbReference type="InterPro" id="IPR052163">
    <property type="entry name" value="DGC-Regulatory_Protein"/>
</dbReference>
<dbReference type="SUPFAM" id="SSF55073">
    <property type="entry name" value="Nucleotide cyclase"/>
    <property type="match status" value="1"/>
</dbReference>
<dbReference type="PANTHER" id="PTHR46663:SF4">
    <property type="entry name" value="DIGUANYLATE CYCLASE DGCT-RELATED"/>
    <property type="match status" value="1"/>
</dbReference>
<dbReference type="SUPFAM" id="SSF55785">
    <property type="entry name" value="PYP-like sensor domain (PAS domain)"/>
    <property type="match status" value="1"/>
</dbReference>
<dbReference type="Pfam" id="PF13426">
    <property type="entry name" value="PAS_9"/>
    <property type="match status" value="1"/>
</dbReference>
<dbReference type="NCBIfam" id="TIGR00254">
    <property type="entry name" value="GGDEF"/>
    <property type="match status" value="1"/>
</dbReference>
<feature type="domain" description="PAS" evidence="1">
    <location>
        <begin position="4"/>
        <end position="49"/>
    </location>
</feature>
<proteinExistence type="predicted"/>
<dbReference type="Proteomes" id="UP000769766">
    <property type="component" value="Unassembled WGS sequence"/>
</dbReference>
<dbReference type="InterPro" id="IPR035965">
    <property type="entry name" value="PAS-like_dom_sf"/>
</dbReference>
<dbReference type="CDD" id="cd00130">
    <property type="entry name" value="PAS"/>
    <property type="match status" value="1"/>
</dbReference>
<dbReference type="GO" id="GO:0003824">
    <property type="term" value="F:catalytic activity"/>
    <property type="evidence" value="ECO:0007669"/>
    <property type="project" value="UniProtKB-ARBA"/>
</dbReference>
<dbReference type="InterPro" id="IPR043128">
    <property type="entry name" value="Rev_trsase/Diguanyl_cyclase"/>
</dbReference>
<gene>
    <name evidence="3" type="ORF">HYY20_01585</name>
</gene>
<feature type="domain" description="GGDEF" evidence="2">
    <location>
        <begin position="171"/>
        <end position="303"/>
    </location>
</feature>
<evidence type="ECO:0000313" key="3">
    <source>
        <dbReference type="EMBL" id="MBI2875554.1"/>
    </source>
</evidence>
<dbReference type="Pfam" id="PF00990">
    <property type="entry name" value="GGDEF"/>
    <property type="match status" value="1"/>
</dbReference>
<dbReference type="InterPro" id="IPR029787">
    <property type="entry name" value="Nucleotide_cyclase"/>
</dbReference>
<dbReference type="InterPro" id="IPR000014">
    <property type="entry name" value="PAS"/>
</dbReference>
<name>A0A932CLV4_UNCTE</name>
<reference evidence="3" key="1">
    <citation type="submission" date="2020-07" db="EMBL/GenBank/DDBJ databases">
        <title>Huge and variable diversity of episymbiotic CPR bacteria and DPANN archaea in groundwater ecosystems.</title>
        <authorList>
            <person name="He C.Y."/>
            <person name="Keren R."/>
            <person name="Whittaker M."/>
            <person name="Farag I.F."/>
            <person name="Doudna J."/>
            <person name="Cate J.H.D."/>
            <person name="Banfield J.F."/>
        </authorList>
    </citation>
    <scope>NUCLEOTIDE SEQUENCE</scope>
    <source>
        <strain evidence="3">NC_groundwater_672_Ag_B-0.1um_62_36</strain>
    </source>
</reference>
<accession>A0A932CLV4</accession>
<protein>
    <submittedName>
        <fullName evidence="3">GGDEF domain-containing protein</fullName>
    </submittedName>
</protein>
<comment type="caution">
    <text evidence="3">The sequence shown here is derived from an EMBL/GenBank/DDBJ whole genome shotgun (WGS) entry which is preliminary data.</text>
</comment>
<dbReference type="Gene3D" id="3.30.450.20">
    <property type="entry name" value="PAS domain"/>
    <property type="match status" value="1"/>
</dbReference>
<dbReference type="AlphaFoldDB" id="A0A932CLV4"/>
<dbReference type="Gene3D" id="3.30.70.270">
    <property type="match status" value="1"/>
</dbReference>
<dbReference type="SMART" id="SM00267">
    <property type="entry name" value="GGDEF"/>
    <property type="match status" value="1"/>
</dbReference>
<dbReference type="SMART" id="SM00091">
    <property type="entry name" value="PAS"/>
    <property type="match status" value="1"/>
</dbReference>
<sequence>MEVDQEFYKNLLDNLHSGICFIDKDSKITYWNKGAEELTGFRSSEVIGRFCWDNILMHVNEDGSRLCKTELCPIVGSIFQACMYEGNVYAHHKNGHRMPISLRVNPLRDSHGQIIGAVELFNDNSWNLSIIQRFEEIQKLCLLDPLTELGNRRYAEISLGSRLNEMKRYAWPFGVLFIDIDRFKDINDMYGHDIGDKVLKMVSGTLLNSIRSFDTVARWGGEEFIAIIVNVNKNQLFSIANKLRVLVEQSSLSVGKETIQVTISIGATLSRLDDTVDTLLKRADQLMYHSKASGRNCISTELEV</sequence>
<dbReference type="CDD" id="cd01949">
    <property type="entry name" value="GGDEF"/>
    <property type="match status" value="1"/>
</dbReference>
<evidence type="ECO:0000259" key="2">
    <source>
        <dbReference type="PROSITE" id="PS50887"/>
    </source>
</evidence>
<dbReference type="EMBL" id="JACPRF010000046">
    <property type="protein sequence ID" value="MBI2875554.1"/>
    <property type="molecule type" value="Genomic_DNA"/>
</dbReference>
<dbReference type="FunFam" id="3.30.70.270:FF:000001">
    <property type="entry name" value="Diguanylate cyclase domain protein"/>
    <property type="match status" value="1"/>
</dbReference>
<dbReference type="NCBIfam" id="TIGR00229">
    <property type="entry name" value="sensory_box"/>
    <property type="match status" value="1"/>
</dbReference>